<dbReference type="Pfam" id="PF02493">
    <property type="entry name" value="MORN"/>
    <property type="match status" value="1"/>
</dbReference>
<accession>G0QRD6</accession>
<dbReference type="InParanoid" id="G0QRD6"/>
<feature type="compositionally biased region" description="Polar residues" evidence="2">
    <location>
        <begin position="50"/>
        <end position="60"/>
    </location>
</feature>
<dbReference type="OrthoDB" id="288925at2759"/>
<feature type="compositionally biased region" description="Basic and acidic residues" evidence="2">
    <location>
        <begin position="61"/>
        <end position="85"/>
    </location>
</feature>
<keyword evidence="1" id="KW-0677">Repeat</keyword>
<sequence length="176" mass="20610">MGQCCTTAPNEQKDQIQLQKEIYKPMNPESEHQEENIIVAIHKQELNLNKNLSDSQTSENQIRELKEQKFQQDYHHKQEKLEKSEQNNPHAPQPSVAIPVQHFPNFQNEKGKKTLIEQGEFIFDEDEQGNSNLPKLGPYQFENGSIYIGQWKEGQRHGHGTQYWSDGSIYEGYWRN</sequence>
<feature type="region of interest" description="Disordered" evidence="2">
    <location>
        <begin position="50"/>
        <end position="97"/>
    </location>
</feature>
<dbReference type="AlphaFoldDB" id="G0QRD6"/>
<name>G0QRD6_ICHMU</name>
<dbReference type="OMA" id="CQSMPGA"/>
<organism evidence="3 4">
    <name type="scientific">Ichthyophthirius multifiliis</name>
    <name type="common">White spot disease agent</name>
    <name type="synonym">Ich</name>
    <dbReference type="NCBI Taxonomy" id="5932"/>
    <lineage>
        <taxon>Eukaryota</taxon>
        <taxon>Sar</taxon>
        <taxon>Alveolata</taxon>
        <taxon>Ciliophora</taxon>
        <taxon>Intramacronucleata</taxon>
        <taxon>Oligohymenophorea</taxon>
        <taxon>Hymenostomatida</taxon>
        <taxon>Ophryoglenina</taxon>
        <taxon>Ichthyophthirius</taxon>
    </lineage>
</organism>
<keyword evidence="4" id="KW-1185">Reference proteome</keyword>
<evidence type="ECO:0000256" key="2">
    <source>
        <dbReference type="SAM" id="MobiDB-lite"/>
    </source>
</evidence>
<reference evidence="3 4" key="1">
    <citation type="submission" date="2011-07" db="EMBL/GenBank/DDBJ databases">
        <authorList>
            <person name="Coyne R."/>
            <person name="Brami D."/>
            <person name="Johnson J."/>
            <person name="Hostetler J."/>
            <person name="Hannick L."/>
            <person name="Clark T."/>
            <person name="Cassidy-Hanley D."/>
            <person name="Inman J."/>
        </authorList>
    </citation>
    <scope>NUCLEOTIDE SEQUENCE [LARGE SCALE GENOMIC DNA]</scope>
    <source>
        <strain evidence="3 4">G5</strain>
    </source>
</reference>
<dbReference type="EMBL" id="GL983751">
    <property type="protein sequence ID" value="EGR32220.1"/>
    <property type="molecule type" value="Genomic_DNA"/>
</dbReference>
<evidence type="ECO:0000313" key="4">
    <source>
        <dbReference type="Proteomes" id="UP000008983"/>
    </source>
</evidence>
<dbReference type="Proteomes" id="UP000008983">
    <property type="component" value="Unassembled WGS sequence"/>
</dbReference>
<proteinExistence type="predicted"/>
<dbReference type="RefSeq" id="XP_004035706.1">
    <property type="nucleotide sequence ID" value="XM_004035658.1"/>
</dbReference>
<feature type="non-terminal residue" evidence="3">
    <location>
        <position position="176"/>
    </location>
</feature>
<dbReference type="GeneID" id="14908377"/>
<dbReference type="SUPFAM" id="SSF82185">
    <property type="entry name" value="Histone H3 K4-specific methyltransferase SET7/9 N-terminal domain"/>
    <property type="match status" value="1"/>
</dbReference>
<evidence type="ECO:0000313" key="3">
    <source>
        <dbReference type="EMBL" id="EGR32220.1"/>
    </source>
</evidence>
<dbReference type="InterPro" id="IPR003409">
    <property type="entry name" value="MORN"/>
</dbReference>
<dbReference type="SMART" id="SM00698">
    <property type="entry name" value="MORN"/>
    <property type="match status" value="1"/>
</dbReference>
<evidence type="ECO:0000256" key="1">
    <source>
        <dbReference type="ARBA" id="ARBA00022737"/>
    </source>
</evidence>
<gene>
    <name evidence="3" type="ORF">IMG5_092000</name>
</gene>
<protein>
    <submittedName>
        <fullName evidence="3">P38 protein, putative</fullName>
    </submittedName>
</protein>
<dbReference type="Gene3D" id="2.20.110.10">
    <property type="entry name" value="Histone H3 K4-specific methyltransferase SET7/9 N-terminal domain"/>
    <property type="match status" value="1"/>
</dbReference>